<gene>
    <name evidence="2" type="ORF">QVD17_29409</name>
</gene>
<feature type="region of interest" description="Disordered" evidence="1">
    <location>
        <begin position="137"/>
        <end position="221"/>
    </location>
</feature>
<dbReference type="Proteomes" id="UP001229421">
    <property type="component" value="Unassembled WGS sequence"/>
</dbReference>
<reference evidence="2" key="1">
    <citation type="journal article" date="2023" name="bioRxiv">
        <title>Improved chromosome-level genome assembly for marigold (Tagetes erecta).</title>
        <authorList>
            <person name="Jiang F."/>
            <person name="Yuan L."/>
            <person name="Wang S."/>
            <person name="Wang H."/>
            <person name="Xu D."/>
            <person name="Wang A."/>
            <person name="Fan W."/>
        </authorList>
    </citation>
    <scope>NUCLEOTIDE SEQUENCE</scope>
    <source>
        <strain evidence="2">WSJ</strain>
        <tissue evidence="2">Leaf</tissue>
    </source>
</reference>
<feature type="region of interest" description="Disordered" evidence="1">
    <location>
        <begin position="1"/>
        <end position="22"/>
    </location>
</feature>
<proteinExistence type="predicted"/>
<feature type="compositionally biased region" description="Low complexity" evidence="1">
    <location>
        <begin position="13"/>
        <end position="22"/>
    </location>
</feature>
<dbReference type="EMBL" id="JAUHHV010000007">
    <property type="protein sequence ID" value="KAK1419954.1"/>
    <property type="molecule type" value="Genomic_DNA"/>
</dbReference>
<dbReference type="PANTHER" id="PTHR31903:SF4">
    <property type="entry name" value="OS11G0490300 PROTEIN"/>
    <property type="match status" value="1"/>
</dbReference>
<sequence length="253" mass="28386">MKMRNNKGKVYPSSSSSSSSSSPFPAISPAGDSLSVLNLLPAAFLSLAVVVLSLEDREVLAYMITRSIKSSNPNPRVCCSENKKKMMNNHKSPVFECDCFDCYTNYWFKWDTSVNRELIHQAIEAFEENLNRNEIKSKKNKSKKKLIKEEKNSHRRFAGKTASSSPDVLTTTSCETKHDVALVQTEPESEPEGEDCSVSCTEETPEKNNQSPEKNEQSPEKMVVNGKGLGKKIMPDVIGLFNWRLWSIWGPNV</sequence>
<comment type="caution">
    <text evidence="2">The sequence shown here is derived from an EMBL/GenBank/DDBJ whole genome shotgun (WGS) entry which is preliminary data.</text>
</comment>
<keyword evidence="3" id="KW-1185">Reference proteome</keyword>
<protein>
    <submittedName>
        <fullName evidence="2">Uncharacterized protein</fullName>
    </submittedName>
</protein>
<evidence type="ECO:0000256" key="1">
    <source>
        <dbReference type="SAM" id="MobiDB-lite"/>
    </source>
</evidence>
<organism evidence="2 3">
    <name type="scientific">Tagetes erecta</name>
    <name type="common">African marigold</name>
    <dbReference type="NCBI Taxonomy" id="13708"/>
    <lineage>
        <taxon>Eukaryota</taxon>
        <taxon>Viridiplantae</taxon>
        <taxon>Streptophyta</taxon>
        <taxon>Embryophyta</taxon>
        <taxon>Tracheophyta</taxon>
        <taxon>Spermatophyta</taxon>
        <taxon>Magnoliopsida</taxon>
        <taxon>eudicotyledons</taxon>
        <taxon>Gunneridae</taxon>
        <taxon>Pentapetalae</taxon>
        <taxon>asterids</taxon>
        <taxon>campanulids</taxon>
        <taxon>Asterales</taxon>
        <taxon>Asteraceae</taxon>
        <taxon>Asteroideae</taxon>
        <taxon>Heliantheae alliance</taxon>
        <taxon>Tageteae</taxon>
        <taxon>Tagetes</taxon>
    </lineage>
</organism>
<accession>A0AAD8KBU5</accession>
<feature type="compositionally biased region" description="Polar residues" evidence="1">
    <location>
        <begin position="198"/>
        <end position="212"/>
    </location>
</feature>
<evidence type="ECO:0000313" key="3">
    <source>
        <dbReference type="Proteomes" id="UP001229421"/>
    </source>
</evidence>
<evidence type="ECO:0000313" key="2">
    <source>
        <dbReference type="EMBL" id="KAK1419954.1"/>
    </source>
</evidence>
<name>A0AAD8KBU5_TARER</name>
<feature type="compositionally biased region" description="Polar residues" evidence="1">
    <location>
        <begin position="161"/>
        <end position="174"/>
    </location>
</feature>
<dbReference type="PANTHER" id="PTHR31903">
    <property type="entry name" value="F12F1.11-RELATED"/>
    <property type="match status" value="1"/>
</dbReference>
<dbReference type="AlphaFoldDB" id="A0AAD8KBU5"/>